<dbReference type="PROSITE" id="PS50110">
    <property type="entry name" value="RESPONSE_REGULATORY"/>
    <property type="match status" value="1"/>
</dbReference>
<dbReference type="AlphaFoldDB" id="A0A9E2KKD5"/>
<evidence type="ECO:0000256" key="4">
    <source>
        <dbReference type="ARBA" id="ARBA00023015"/>
    </source>
</evidence>
<dbReference type="SMART" id="SM00448">
    <property type="entry name" value="REC"/>
    <property type="match status" value="1"/>
</dbReference>
<feature type="domain" description="OmpR/PhoB-type" evidence="11">
    <location>
        <begin position="125"/>
        <end position="219"/>
    </location>
</feature>
<comment type="caution">
    <text evidence="12">The sequence shown here is derived from an EMBL/GenBank/DDBJ whole genome shotgun (WGS) entry which is preliminary data.</text>
</comment>
<name>A0A9E2KKD5_9FIRM</name>
<dbReference type="SMART" id="SM00862">
    <property type="entry name" value="Trans_reg_C"/>
    <property type="match status" value="1"/>
</dbReference>
<evidence type="ECO:0000313" key="13">
    <source>
        <dbReference type="Proteomes" id="UP000824178"/>
    </source>
</evidence>
<dbReference type="InterPro" id="IPR001789">
    <property type="entry name" value="Sig_transdc_resp-reg_receiver"/>
</dbReference>
<dbReference type="PANTHER" id="PTHR48111">
    <property type="entry name" value="REGULATOR OF RPOS"/>
    <property type="match status" value="1"/>
</dbReference>
<dbReference type="GO" id="GO:0005829">
    <property type="term" value="C:cytosol"/>
    <property type="evidence" value="ECO:0007669"/>
    <property type="project" value="TreeGrafter"/>
</dbReference>
<dbReference type="InterPro" id="IPR039420">
    <property type="entry name" value="WalR-like"/>
</dbReference>
<dbReference type="Pfam" id="PF00072">
    <property type="entry name" value="Response_reg"/>
    <property type="match status" value="1"/>
</dbReference>
<feature type="domain" description="Response regulatory" evidence="10">
    <location>
        <begin position="3"/>
        <end position="117"/>
    </location>
</feature>
<evidence type="ECO:0000256" key="8">
    <source>
        <dbReference type="PROSITE-ProRule" id="PRU00169"/>
    </source>
</evidence>
<evidence type="ECO:0000256" key="9">
    <source>
        <dbReference type="PROSITE-ProRule" id="PRU01091"/>
    </source>
</evidence>
<evidence type="ECO:0000256" key="3">
    <source>
        <dbReference type="ARBA" id="ARBA00023012"/>
    </source>
</evidence>
<dbReference type="Pfam" id="PF00486">
    <property type="entry name" value="Trans_reg_C"/>
    <property type="match status" value="1"/>
</dbReference>
<dbReference type="PANTHER" id="PTHR48111:SF40">
    <property type="entry name" value="PHOSPHATE REGULON TRANSCRIPTIONAL REGULATORY PROTEIN PHOB"/>
    <property type="match status" value="1"/>
</dbReference>
<dbReference type="GO" id="GO:0000156">
    <property type="term" value="F:phosphorelay response regulator activity"/>
    <property type="evidence" value="ECO:0007669"/>
    <property type="project" value="TreeGrafter"/>
</dbReference>
<feature type="DNA-binding region" description="OmpR/PhoB-type" evidence="9">
    <location>
        <begin position="125"/>
        <end position="219"/>
    </location>
</feature>
<dbReference type="InterPro" id="IPR011006">
    <property type="entry name" value="CheY-like_superfamily"/>
</dbReference>
<organism evidence="12 13">
    <name type="scientific">Candidatus Faecalibacterium intestinavium</name>
    <dbReference type="NCBI Taxonomy" id="2838580"/>
    <lineage>
        <taxon>Bacteria</taxon>
        <taxon>Bacillati</taxon>
        <taxon>Bacillota</taxon>
        <taxon>Clostridia</taxon>
        <taxon>Eubacteriales</taxon>
        <taxon>Oscillospiraceae</taxon>
        <taxon>Faecalibacterium</taxon>
    </lineage>
</organism>
<sequence length="221" mass="24626">MSRILLLEDDEALGRGICMALETPSCTVTHCSTCLQAINILQGMVFDLLILDINLPDGSGLELLRTLRQNGTSTPAILLTANDLELDEVTGLEAGADDYITKPFSLAVLRARVNAQLRRSVPVKQDRIELNGFILDFTRMEFSREGTIIDLSKTEQRLLRLLVENRGRTLPRELLLEKVWDGGEFVDENALSVAVRRLRGKLGNAPIRTVYGVGYTWEVSK</sequence>
<dbReference type="CDD" id="cd00383">
    <property type="entry name" value="trans_reg_C"/>
    <property type="match status" value="1"/>
</dbReference>
<dbReference type="InterPro" id="IPR036388">
    <property type="entry name" value="WH-like_DNA-bd_sf"/>
</dbReference>
<keyword evidence="3" id="KW-0902">Two-component regulatory system</keyword>
<gene>
    <name evidence="12" type="ORF">H9864_04095</name>
</gene>
<dbReference type="Gene3D" id="6.10.250.690">
    <property type="match status" value="1"/>
</dbReference>
<keyword evidence="4" id="KW-0805">Transcription regulation</keyword>
<evidence type="ECO:0000313" key="12">
    <source>
        <dbReference type="EMBL" id="MBU3819537.1"/>
    </source>
</evidence>
<evidence type="ECO:0000256" key="5">
    <source>
        <dbReference type="ARBA" id="ARBA00023125"/>
    </source>
</evidence>
<evidence type="ECO:0000256" key="1">
    <source>
        <dbReference type="ARBA" id="ARBA00018672"/>
    </source>
</evidence>
<accession>A0A9E2KKD5</accession>
<proteinExistence type="predicted"/>
<dbReference type="InterPro" id="IPR001867">
    <property type="entry name" value="OmpR/PhoB-type_DNA-bd"/>
</dbReference>
<dbReference type="GO" id="GO:0000976">
    <property type="term" value="F:transcription cis-regulatory region binding"/>
    <property type="evidence" value="ECO:0007669"/>
    <property type="project" value="TreeGrafter"/>
</dbReference>
<evidence type="ECO:0000256" key="7">
    <source>
        <dbReference type="ARBA" id="ARBA00024867"/>
    </source>
</evidence>
<reference evidence="12" key="1">
    <citation type="journal article" date="2021" name="PeerJ">
        <title>Extensive microbial diversity within the chicken gut microbiome revealed by metagenomics and culture.</title>
        <authorList>
            <person name="Gilroy R."/>
            <person name="Ravi A."/>
            <person name="Getino M."/>
            <person name="Pursley I."/>
            <person name="Horton D.L."/>
            <person name="Alikhan N.F."/>
            <person name="Baker D."/>
            <person name="Gharbi K."/>
            <person name="Hall N."/>
            <person name="Watson M."/>
            <person name="Adriaenssens E.M."/>
            <person name="Foster-Nyarko E."/>
            <person name="Jarju S."/>
            <person name="Secka A."/>
            <person name="Antonio M."/>
            <person name="Oren A."/>
            <person name="Chaudhuri R.R."/>
            <person name="La Ragione R."/>
            <person name="Hildebrand F."/>
            <person name="Pallen M.J."/>
        </authorList>
    </citation>
    <scope>NUCLEOTIDE SEQUENCE</scope>
    <source>
        <strain evidence="12">742</strain>
    </source>
</reference>
<protein>
    <recommendedName>
        <fullName evidence="1">Stage 0 sporulation protein A homolog</fullName>
    </recommendedName>
</protein>
<dbReference type="PROSITE" id="PS51755">
    <property type="entry name" value="OMPR_PHOB"/>
    <property type="match status" value="1"/>
</dbReference>
<dbReference type="Proteomes" id="UP000824178">
    <property type="component" value="Unassembled WGS sequence"/>
</dbReference>
<dbReference type="GO" id="GO:0032993">
    <property type="term" value="C:protein-DNA complex"/>
    <property type="evidence" value="ECO:0007669"/>
    <property type="project" value="TreeGrafter"/>
</dbReference>
<keyword evidence="5 9" id="KW-0238">DNA-binding</keyword>
<evidence type="ECO:0000259" key="11">
    <source>
        <dbReference type="PROSITE" id="PS51755"/>
    </source>
</evidence>
<dbReference type="SUPFAM" id="SSF52172">
    <property type="entry name" value="CheY-like"/>
    <property type="match status" value="1"/>
</dbReference>
<feature type="modified residue" description="4-aspartylphosphate" evidence="8">
    <location>
        <position position="52"/>
    </location>
</feature>
<comment type="function">
    <text evidence="7">May play the central regulatory role in sporulation. It may be an element of the effector pathway responsible for the activation of sporulation genes in response to nutritional stress. Spo0A may act in concert with spo0H (a sigma factor) to control the expression of some genes that are critical to the sporulation process.</text>
</comment>
<dbReference type="EMBL" id="JAHLFH010000084">
    <property type="protein sequence ID" value="MBU3819537.1"/>
    <property type="molecule type" value="Genomic_DNA"/>
</dbReference>
<reference evidence="12" key="2">
    <citation type="submission" date="2021-04" db="EMBL/GenBank/DDBJ databases">
        <authorList>
            <person name="Gilroy R."/>
        </authorList>
    </citation>
    <scope>NUCLEOTIDE SEQUENCE</scope>
    <source>
        <strain evidence="12">742</strain>
    </source>
</reference>
<dbReference type="Gene3D" id="1.10.10.10">
    <property type="entry name" value="Winged helix-like DNA-binding domain superfamily/Winged helix DNA-binding domain"/>
    <property type="match status" value="1"/>
</dbReference>
<keyword evidence="6" id="KW-0804">Transcription</keyword>
<evidence type="ECO:0000259" key="10">
    <source>
        <dbReference type="PROSITE" id="PS50110"/>
    </source>
</evidence>
<dbReference type="Gene3D" id="3.40.50.2300">
    <property type="match status" value="1"/>
</dbReference>
<evidence type="ECO:0000256" key="2">
    <source>
        <dbReference type="ARBA" id="ARBA00022553"/>
    </source>
</evidence>
<evidence type="ECO:0000256" key="6">
    <source>
        <dbReference type="ARBA" id="ARBA00023163"/>
    </source>
</evidence>
<keyword evidence="2 8" id="KW-0597">Phosphoprotein</keyword>
<dbReference type="GO" id="GO:0006355">
    <property type="term" value="P:regulation of DNA-templated transcription"/>
    <property type="evidence" value="ECO:0007669"/>
    <property type="project" value="InterPro"/>
</dbReference>